<dbReference type="EMBL" id="CP011371">
    <property type="protein sequence ID" value="AKJ28613.1"/>
    <property type="molecule type" value="Genomic_DNA"/>
</dbReference>
<name>A0A0G3BKV0_9BURK</name>
<keyword evidence="2 5" id="KW-0812">Transmembrane</keyword>
<sequence>MKLTVTLATAVVCVLFYLVLSLRVVSARRASRFAVTGPVSDVLTMRIRTHANFAEYVPLALLMLGLLELAGAAHTALVVLGALLVAARLLHAYGLPRPAPNPWRFLGTVGTFGVLLAESVLALQLLLA</sequence>
<gene>
    <name evidence="6" type="ORF">AAW51_1922</name>
</gene>
<keyword evidence="3 5" id="KW-1133">Transmembrane helix</keyword>
<dbReference type="SUPFAM" id="SSF161084">
    <property type="entry name" value="MAPEG domain-like"/>
    <property type="match status" value="1"/>
</dbReference>
<reference evidence="6 7" key="1">
    <citation type="submission" date="2015-05" db="EMBL/GenBank/DDBJ databases">
        <authorList>
            <person name="Tang B."/>
            <person name="Yu Y."/>
        </authorList>
    </citation>
    <scope>NUCLEOTIDE SEQUENCE [LARGE SCALE GENOMIC DNA]</scope>
    <source>
        <strain evidence="6 7">DSM 7029</strain>
    </source>
</reference>
<organism evidence="6 7">
    <name type="scientific">Caldimonas brevitalea</name>
    <dbReference type="NCBI Taxonomy" id="413882"/>
    <lineage>
        <taxon>Bacteria</taxon>
        <taxon>Pseudomonadati</taxon>
        <taxon>Pseudomonadota</taxon>
        <taxon>Betaproteobacteria</taxon>
        <taxon>Burkholderiales</taxon>
        <taxon>Sphaerotilaceae</taxon>
        <taxon>Caldimonas</taxon>
    </lineage>
</organism>
<dbReference type="PANTHER" id="PTHR35814:SF1">
    <property type="entry name" value="GLUTATHIONE S-TRANSFERASE-RELATED"/>
    <property type="match status" value="1"/>
</dbReference>
<dbReference type="InterPro" id="IPR023352">
    <property type="entry name" value="MAPEG-like_dom_sf"/>
</dbReference>
<evidence type="ECO:0000256" key="5">
    <source>
        <dbReference type="SAM" id="Phobius"/>
    </source>
</evidence>
<feature type="transmembrane region" description="Helical" evidence="5">
    <location>
        <begin position="105"/>
        <end position="127"/>
    </location>
</feature>
<dbReference type="KEGG" id="pbh:AAW51_1922"/>
<protein>
    <submittedName>
        <fullName evidence="6">Membrane protein</fullName>
    </submittedName>
</protein>
<dbReference type="Pfam" id="PF01124">
    <property type="entry name" value="MAPEG"/>
    <property type="match status" value="1"/>
</dbReference>
<dbReference type="GO" id="GO:0016020">
    <property type="term" value="C:membrane"/>
    <property type="evidence" value="ECO:0007669"/>
    <property type="project" value="UniProtKB-SubCell"/>
</dbReference>
<accession>A0A0G3BKV0</accession>
<dbReference type="Proteomes" id="UP000035352">
    <property type="component" value="Chromosome"/>
</dbReference>
<dbReference type="AlphaFoldDB" id="A0A0G3BKV0"/>
<comment type="subcellular location">
    <subcellularLocation>
        <location evidence="1">Membrane</location>
    </subcellularLocation>
</comment>
<keyword evidence="4 5" id="KW-0472">Membrane</keyword>
<evidence type="ECO:0000256" key="1">
    <source>
        <dbReference type="ARBA" id="ARBA00004370"/>
    </source>
</evidence>
<evidence type="ECO:0000256" key="3">
    <source>
        <dbReference type="ARBA" id="ARBA00022989"/>
    </source>
</evidence>
<evidence type="ECO:0000256" key="4">
    <source>
        <dbReference type="ARBA" id="ARBA00023136"/>
    </source>
</evidence>
<evidence type="ECO:0000313" key="6">
    <source>
        <dbReference type="EMBL" id="AKJ28613.1"/>
    </source>
</evidence>
<dbReference type="InterPro" id="IPR001129">
    <property type="entry name" value="Membr-assoc_MAPEG"/>
</dbReference>
<evidence type="ECO:0000256" key="2">
    <source>
        <dbReference type="ARBA" id="ARBA00022692"/>
    </source>
</evidence>
<dbReference type="RefSeq" id="WP_047194439.1">
    <property type="nucleotide sequence ID" value="NZ_CP011371.1"/>
</dbReference>
<dbReference type="Gene3D" id="1.20.120.550">
    <property type="entry name" value="Membrane associated eicosanoid/glutathione metabolism-like domain"/>
    <property type="match status" value="1"/>
</dbReference>
<feature type="transmembrane region" description="Helical" evidence="5">
    <location>
        <begin position="51"/>
        <end position="69"/>
    </location>
</feature>
<proteinExistence type="predicted"/>
<dbReference type="PANTHER" id="PTHR35814">
    <property type="match status" value="1"/>
</dbReference>
<keyword evidence="7" id="KW-1185">Reference proteome</keyword>
<evidence type="ECO:0000313" key="7">
    <source>
        <dbReference type="Proteomes" id="UP000035352"/>
    </source>
</evidence>